<dbReference type="RefSeq" id="XP_023930409.1">
    <property type="nucleotide sequence ID" value="XM_024074641.1"/>
</dbReference>
<name>A0A2R2MJM7_LINAN</name>
<dbReference type="Proteomes" id="UP000085678">
    <property type="component" value="Unplaced"/>
</dbReference>
<dbReference type="GeneID" id="112041434"/>
<dbReference type="InterPro" id="IPR003609">
    <property type="entry name" value="Pan_app"/>
</dbReference>
<feature type="domain" description="Apple" evidence="2">
    <location>
        <begin position="62"/>
        <end position="108"/>
    </location>
</feature>
<feature type="compositionally biased region" description="Low complexity" evidence="1">
    <location>
        <begin position="27"/>
        <end position="45"/>
    </location>
</feature>
<protein>
    <submittedName>
        <fullName evidence="4">Uncharacterized protein LOC112041434</fullName>
    </submittedName>
</protein>
<accession>A0A2R2MJM7</accession>
<dbReference type="AlphaFoldDB" id="A0A2R2MJM7"/>
<dbReference type="Pfam" id="PF00024">
    <property type="entry name" value="PAN_1"/>
    <property type="match status" value="1"/>
</dbReference>
<reference evidence="4" key="1">
    <citation type="submission" date="2025-08" db="UniProtKB">
        <authorList>
            <consortium name="RefSeq"/>
        </authorList>
    </citation>
    <scope>IDENTIFICATION</scope>
    <source>
        <tissue evidence="4">Gonads</tissue>
    </source>
</reference>
<dbReference type="Gene3D" id="3.50.4.10">
    <property type="entry name" value="Hepatocyte Growth Factor"/>
    <property type="match status" value="1"/>
</dbReference>
<gene>
    <name evidence="4" type="primary">LOC112041434</name>
</gene>
<dbReference type="KEGG" id="lak:112041434"/>
<dbReference type="InParanoid" id="A0A2R2MJM7"/>
<organism evidence="3 4">
    <name type="scientific">Lingula anatina</name>
    <name type="common">Brachiopod</name>
    <name type="synonym">Lingula unguis</name>
    <dbReference type="NCBI Taxonomy" id="7574"/>
    <lineage>
        <taxon>Eukaryota</taxon>
        <taxon>Metazoa</taxon>
        <taxon>Spiralia</taxon>
        <taxon>Lophotrochozoa</taxon>
        <taxon>Brachiopoda</taxon>
        <taxon>Linguliformea</taxon>
        <taxon>Lingulata</taxon>
        <taxon>Lingulida</taxon>
        <taxon>Linguloidea</taxon>
        <taxon>Lingulidae</taxon>
        <taxon>Lingula</taxon>
    </lineage>
</organism>
<sequence length="155" mass="17296">MATTEPTSMSTTSAEPSTEPTTKHTTEPTTKPITTEGTTTLQSTTQESCPEMIVFRHSYFARGIDLVNVLVASEEACHQLCIGTPLCGIGTFHIRTRGCYLSEHVRMTGREFGWSAFIKSDRCKCEMVEYRDFSFTFDEGNLLGLLRFLKAYNAS</sequence>
<feature type="region of interest" description="Disordered" evidence="1">
    <location>
        <begin position="1"/>
        <end position="45"/>
    </location>
</feature>
<evidence type="ECO:0000256" key="1">
    <source>
        <dbReference type="SAM" id="MobiDB-lite"/>
    </source>
</evidence>
<evidence type="ECO:0000313" key="3">
    <source>
        <dbReference type="Proteomes" id="UP000085678"/>
    </source>
</evidence>
<evidence type="ECO:0000313" key="4">
    <source>
        <dbReference type="RefSeq" id="XP_023930409.1"/>
    </source>
</evidence>
<feature type="compositionally biased region" description="Low complexity" evidence="1">
    <location>
        <begin position="1"/>
        <end position="20"/>
    </location>
</feature>
<evidence type="ECO:0000259" key="2">
    <source>
        <dbReference type="Pfam" id="PF00024"/>
    </source>
</evidence>
<keyword evidence="3" id="KW-1185">Reference proteome</keyword>
<proteinExistence type="predicted"/>